<sequence>MQRPKRSLIFTNHEQTDRNLSISPVHMEATLRHQNLQAQIFRFRIGLQQTPQMYHRSRADFPGSQGDLETKELTQVAILGKVKAAAIQMRLSQVIREHNGPKVQPQGLLQVKMVDRKHLKVHLERVQVQQAWTRVQALHSRISALLEKWCVKDSQTLELVPGLENKIFVRDTTGEHGIAGPSEVNEGDYSAIPGEPDADYPIFSFVPQTSFSCDQQRYPGYYADVEARCQVFHVCANNKTYDFLCPNGTIFHQQFFVCVWWNQFDCNTAQSLYEMNANIYDHAISGAQQQTGGIPAGSGADGYGGGFVGTQPPNINQQVSEGSQIPSAPVGADGFQTPGYQPTGPGALPSVSSQQTQTNSYPSQEPLASGGNGGYPSGGPSRPQGMGSNTFFKNFQELAQCSRNGVVRQPNAVTLRRSPVTSADGL</sequence>
<dbReference type="HOGENOM" id="CLU_644462_0_0_1"/>
<dbReference type="GO" id="GO:0005576">
    <property type="term" value="C:extracellular region"/>
    <property type="evidence" value="ECO:0007669"/>
    <property type="project" value="InterPro"/>
</dbReference>
<dbReference type="GO" id="GO:0008061">
    <property type="term" value="F:chitin binding"/>
    <property type="evidence" value="ECO:0007669"/>
    <property type="project" value="InterPro"/>
</dbReference>
<dbReference type="AlphaFoldDB" id="N6UD67"/>
<feature type="compositionally biased region" description="Gly residues" evidence="1">
    <location>
        <begin position="294"/>
        <end position="308"/>
    </location>
</feature>
<dbReference type="OrthoDB" id="6428908at2759"/>
<feature type="compositionally biased region" description="Polar residues" evidence="1">
    <location>
        <begin position="350"/>
        <end position="363"/>
    </location>
</feature>
<reference evidence="2" key="1">
    <citation type="journal article" date="2013" name="Genome Biol.">
        <title>Draft genome of the mountain pine beetle, Dendroctonus ponderosae Hopkins, a major forest pest.</title>
        <authorList>
            <person name="Keeling C.I."/>
            <person name="Yuen M.M."/>
            <person name="Liao N.Y."/>
            <person name="Docking T.R."/>
            <person name="Chan S.K."/>
            <person name="Taylor G.A."/>
            <person name="Palmquist D.L."/>
            <person name="Jackman S.D."/>
            <person name="Nguyen A."/>
            <person name="Li M."/>
            <person name="Henderson H."/>
            <person name="Janes J.K."/>
            <person name="Zhao Y."/>
            <person name="Pandoh P."/>
            <person name="Moore R."/>
            <person name="Sperling F.A."/>
            <person name="Huber D.P."/>
            <person name="Birol I."/>
            <person name="Jones S.J."/>
            <person name="Bohlmann J."/>
        </authorList>
    </citation>
    <scope>NUCLEOTIDE SEQUENCE</scope>
</reference>
<dbReference type="PROSITE" id="PS50940">
    <property type="entry name" value="CHIT_BIND_II"/>
    <property type="match status" value="1"/>
</dbReference>
<dbReference type="PANTHER" id="PTHR22933:SF42">
    <property type="entry name" value="FI18455P1-RELATED"/>
    <property type="match status" value="1"/>
</dbReference>
<name>N6UD67_DENPD</name>
<dbReference type="EMBL" id="KB740671">
    <property type="protein sequence ID" value="ENN79630.1"/>
    <property type="molecule type" value="Genomic_DNA"/>
</dbReference>
<evidence type="ECO:0000313" key="2">
    <source>
        <dbReference type="EMBL" id="ENN79630.1"/>
    </source>
</evidence>
<accession>N6UD67</accession>
<evidence type="ECO:0000256" key="1">
    <source>
        <dbReference type="SAM" id="MobiDB-lite"/>
    </source>
</evidence>
<dbReference type="Gene3D" id="2.170.140.10">
    <property type="entry name" value="Chitin binding domain"/>
    <property type="match status" value="1"/>
</dbReference>
<dbReference type="SUPFAM" id="SSF57625">
    <property type="entry name" value="Invertebrate chitin-binding proteins"/>
    <property type="match status" value="1"/>
</dbReference>
<dbReference type="InterPro" id="IPR052976">
    <property type="entry name" value="Scoloptoxin-like"/>
</dbReference>
<feature type="compositionally biased region" description="Polar residues" evidence="1">
    <location>
        <begin position="311"/>
        <end position="326"/>
    </location>
</feature>
<feature type="region of interest" description="Disordered" evidence="1">
    <location>
        <begin position="291"/>
        <end position="389"/>
    </location>
</feature>
<proteinExistence type="predicted"/>
<dbReference type="Pfam" id="PF01607">
    <property type="entry name" value="CBM_14"/>
    <property type="match status" value="1"/>
</dbReference>
<feature type="non-terminal residue" evidence="2">
    <location>
        <position position="1"/>
    </location>
</feature>
<dbReference type="PANTHER" id="PTHR22933">
    <property type="entry name" value="FI18007P1-RELATED"/>
    <property type="match status" value="1"/>
</dbReference>
<dbReference type="SMART" id="SM00494">
    <property type="entry name" value="ChtBD2"/>
    <property type="match status" value="1"/>
</dbReference>
<dbReference type="InterPro" id="IPR036508">
    <property type="entry name" value="Chitin-bd_dom_sf"/>
</dbReference>
<dbReference type="InterPro" id="IPR002557">
    <property type="entry name" value="Chitin-bd_dom"/>
</dbReference>
<gene>
    <name evidence="2" type="ORF">YQE_03919</name>
</gene>
<organism evidence="2">
    <name type="scientific">Dendroctonus ponderosae</name>
    <name type="common">Mountain pine beetle</name>
    <dbReference type="NCBI Taxonomy" id="77166"/>
    <lineage>
        <taxon>Eukaryota</taxon>
        <taxon>Metazoa</taxon>
        <taxon>Ecdysozoa</taxon>
        <taxon>Arthropoda</taxon>
        <taxon>Hexapoda</taxon>
        <taxon>Insecta</taxon>
        <taxon>Pterygota</taxon>
        <taxon>Neoptera</taxon>
        <taxon>Endopterygota</taxon>
        <taxon>Coleoptera</taxon>
        <taxon>Polyphaga</taxon>
        <taxon>Cucujiformia</taxon>
        <taxon>Curculionidae</taxon>
        <taxon>Scolytinae</taxon>
        <taxon>Dendroctonus</taxon>
    </lineage>
</organism>
<protein>
    <submittedName>
        <fullName evidence="2">Uncharacterized protein</fullName>
    </submittedName>
</protein>